<proteinExistence type="predicted"/>
<dbReference type="AlphaFoldDB" id="A0A5B7JJP4"/>
<evidence type="ECO:0000313" key="1">
    <source>
        <dbReference type="EMBL" id="MPC94496.1"/>
    </source>
</evidence>
<accession>A0A5B7JJP4</accession>
<name>A0A5B7JJP4_PORTR</name>
<dbReference type="Proteomes" id="UP000324222">
    <property type="component" value="Unassembled WGS sequence"/>
</dbReference>
<keyword evidence="2" id="KW-1185">Reference proteome</keyword>
<evidence type="ECO:0000313" key="2">
    <source>
        <dbReference type="Proteomes" id="UP000324222"/>
    </source>
</evidence>
<comment type="caution">
    <text evidence="1">The sequence shown here is derived from an EMBL/GenBank/DDBJ whole genome shotgun (WGS) entry which is preliminary data.</text>
</comment>
<dbReference type="EMBL" id="VSRR010098797">
    <property type="protein sequence ID" value="MPC94496.1"/>
    <property type="molecule type" value="Genomic_DNA"/>
</dbReference>
<reference evidence="1 2" key="1">
    <citation type="submission" date="2019-05" db="EMBL/GenBank/DDBJ databases">
        <title>Another draft genome of Portunus trituberculatus and its Hox gene families provides insights of decapod evolution.</title>
        <authorList>
            <person name="Jeong J.-H."/>
            <person name="Song I."/>
            <person name="Kim S."/>
            <person name="Choi T."/>
            <person name="Kim D."/>
            <person name="Ryu S."/>
            <person name="Kim W."/>
        </authorList>
    </citation>
    <scope>NUCLEOTIDE SEQUENCE [LARGE SCALE GENOMIC DNA]</scope>
    <source>
        <tissue evidence="1">Muscle</tissue>
    </source>
</reference>
<organism evidence="1 2">
    <name type="scientific">Portunus trituberculatus</name>
    <name type="common">Swimming crab</name>
    <name type="synonym">Neptunus trituberculatus</name>
    <dbReference type="NCBI Taxonomy" id="210409"/>
    <lineage>
        <taxon>Eukaryota</taxon>
        <taxon>Metazoa</taxon>
        <taxon>Ecdysozoa</taxon>
        <taxon>Arthropoda</taxon>
        <taxon>Crustacea</taxon>
        <taxon>Multicrustacea</taxon>
        <taxon>Malacostraca</taxon>
        <taxon>Eumalacostraca</taxon>
        <taxon>Eucarida</taxon>
        <taxon>Decapoda</taxon>
        <taxon>Pleocyemata</taxon>
        <taxon>Brachyura</taxon>
        <taxon>Eubrachyura</taxon>
        <taxon>Portunoidea</taxon>
        <taxon>Portunidae</taxon>
        <taxon>Portuninae</taxon>
        <taxon>Portunus</taxon>
    </lineage>
</organism>
<gene>
    <name evidence="1" type="ORF">E2C01_089667</name>
</gene>
<protein>
    <submittedName>
        <fullName evidence="1">Uncharacterized protein</fullName>
    </submittedName>
</protein>
<sequence length="57" mass="6122">MAPHKEDYKFKEVMSYYRASPGEGRSALVQAAHQLASLLVAFAFSLVSGTLTGQSSS</sequence>